<protein>
    <submittedName>
        <fullName evidence="2">Uncharacterized protein</fullName>
    </submittedName>
</protein>
<keyword evidence="3" id="KW-1185">Reference proteome</keyword>
<dbReference type="VEuPathDB" id="FungiDB:BD410DRAFT_289459"/>
<evidence type="ECO:0000313" key="2">
    <source>
        <dbReference type="EMBL" id="TDL21745.1"/>
    </source>
</evidence>
<proteinExistence type="predicted"/>
<organism evidence="2 3">
    <name type="scientific">Rickenella mellea</name>
    <dbReference type="NCBI Taxonomy" id="50990"/>
    <lineage>
        <taxon>Eukaryota</taxon>
        <taxon>Fungi</taxon>
        <taxon>Dikarya</taxon>
        <taxon>Basidiomycota</taxon>
        <taxon>Agaricomycotina</taxon>
        <taxon>Agaricomycetes</taxon>
        <taxon>Hymenochaetales</taxon>
        <taxon>Rickenellaceae</taxon>
        <taxon>Rickenella</taxon>
    </lineage>
</organism>
<evidence type="ECO:0000313" key="3">
    <source>
        <dbReference type="Proteomes" id="UP000294933"/>
    </source>
</evidence>
<dbReference type="AlphaFoldDB" id="A0A4Y7Q2S2"/>
<name>A0A4Y7Q2S2_9AGAM</name>
<reference evidence="2 3" key="1">
    <citation type="submission" date="2018-06" db="EMBL/GenBank/DDBJ databases">
        <title>A transcriptomic atlas of mushroom development highlights an independent origin of complex multicellularity.</title>
        <authorList>
            <consortium name="DOE Joint Genome Institute"/>
            <person name="Krizsan K."/>
            <person name="Almasi E."/>
            <person name="Merenyi Z."/>
            <person name="Sahu N."/>
            <person name="Viragh M."/>
            <person name="Koszo T."/>
            <person name="Mondo S."/>
            <person name="Kiss B."/>
            <person name="Balint B."/>
            <person name="Kues U."/>
            <person name="Barry K."/>
            <person name="Hegedus J.C."/>
            <person name="Henrissat B."/>
            <person name="Johnson J."/>
            <person name="Lipzen A."/>
            <person name="Ohm R."/>
            <person name="Nagy I."/>
            <person name="Pangilinan J."/>
            <person name="Yan J."/>
            <person name="Xiong Y."/>
            <person name="Grigoriev I.V."/>
            <person name="Hibbett D.S."/>
            <person name="Nagy L.G."/>
        </authorList>
    </citation>
    <scope>NUCLEOTIDE SEQUENCE [LARGE SCALE GENOMIC DNA]</scope>
    <source>
        <strain evidence="2 3">SZMC22713</strain>
    </source>
</reference>
<dbReference type="EMBL" id="ML170179">
    <property type="protein sequence ID" value="TDL21745.1"/>
    <property type="molecule type" value="Genomic_DNA"/>
</dbReference>
<feature type="compositionally biased region" description="Basic and acidic residues" evidence="1">
    <location>
        <begin position="60"/>
        <end position="69"/>
    </location>
</feature>
<evidence type="ECO:0000256" key="1">
    <source>
        <dbReference type="SAM" id="MobiDB-lite"/>
    </source>
</evidence>
<dbReference type="Proteomes" id="UP000294933">
    <property type="component" value="Unassembled WGS sequence"/>
</dbReference>
<gene>
    <name evidence="2" type="ORF">BD410DRAFT_289459</name>
</gene>
<feature type="region of interest" description="Disordered" evidence="1">
    <location>
        <begin position="50"/>
        <end position="69"/>
    </location>
</feature>
<sequence length="178" mass="20456">MTSQNFVRGEAWAERWLVIFVGRGRLLNHASYYGTRARAGREEREPVRAFCGGTEGEEGEGGKGERPGRKWAWGDRRVVALKRLHFAFVEISHEHVRRYRRSIGHHTISHATRSPRKLYSLKFPPPSQLSAIPQSHPFISPFSFIPSDPSRHDRRPSLTFTSSFPAHLSVLQHRHLNN</sequence>
<accession>A0A4Y7Q2S2</accession>